<name>A0A0K9P9W4_ZOSMR</name>
<dbReference type="InterPro" id="IPR020864">
    <property type="entry name" value="MACPF"/>
</dbReference>
<reference evidence="3" key="1">
    <citation type="journal article" date="2016" name="Nature">
        <title>The genome of the seagrass Zostera marina reveals angiosperm adaptation to the sea.</title>
        <authorList>
            <person name="Olsen J.L."/>
            <person name="Rouze P."/>
            <person name="Verhelst B."/>
            <person name="Lin Y.-C."/>
            <person name="Bayer T."/>
            <person name="Collen J."/>
            <person name="Dattolo E."/>
            <person name="De Paoli E."/>
            <person name="Dittami S."/>
            <person name="Maumus F."/>
            <person name="Michel G."/>
            <person name="Kersting A."/>
            <person name="Lauritano C."/>
            <person name="Lohaus R."/>
            <person name="Toepel M."/>
            <person name="Tonon T."/>
            <person name="Vanneste K."/>
            <person name="Amirebrahimi M."/>
            <person name="Brakel J."/>
            <person name="Bostroem C."/>
            <person name="Chovatia M."/>
            <person name="Grimwood J."/>
            <person name="Jenkins J.W."/>
            <person name="Jueterbock A."/>
            <person name="Mraz A."/>
            <person name="Stam W.T."/>
            <person name="Tice H."/>
            <person name="Bornberg-Bauer E."/>
            <person name="Green P.J."/>
            <person name="Pearson G.A."/>
            <person name="Procaccini G."/>
            <person name="Duarte C.M."/>
            <person name="Schmutz J."/>
            <person name="Reusch T.B.H."/>
            <person name="Van de Peer Y."/>
        </authorList>
    </citation>
    <scope>NUCLEOTIDE SEQUENCE [LARGE SCALE GENOMIC DNA]</scope>
    <source>
        <strain evidence="3">cv. Finnish</strain>
    </source>
</reference>
<evidence type="ECO:0000313" key="2">
    <source>
        <dbReference type="EMBL" id="KMZ65047.1"/>
    </source>
</evidence>
<accession>A0A0K9P9W4</accession>
<protein>
    <submittedName>
        <fullName evidence="2">MACPF domain-containing protein NSL1</fullName>
    </submittedName>
</protein>
<dbReference type="AlphaFoldDB" id="A0A0K9P9W4"/>
<sequence>MKSFTGHFCRSSREDGAQMSTEKAVHAIGCGFDLSKDTCLQGVMSRLLQFNDEDTRDVIFPGGLIVTDVPQSIRCDKGERTRFRSDVLSFHKMSEHFNHDVSLSGKIPSGLFNAMFDFRGSWQDNANCTQNLAYDACFVTLYSIVLANEMVLHDGVKKEIPSTWDPATLAKFIKKYGTHIITGIKMGGKDAIHLKQLYDSSLQPNELQILLKKLADESFLNGKSGSLSMDNNGFQKKIKKNHIGPSIVSHSRKHNIISVRIRRGGIDRNQSHDQWLSTVSIAPDAISMSFVPITSLLKGVPGSGFLTHAVNHYLRYKPPIEELQQFLEFQIPRQWAPLFGDLPLAPRYIKQNFPFLRFSYTSSKLYIITIQVGTNNLPVTGIRLHLEGVKNNHLAIHLQHLSALPNTLKVSDDNDHISDMNIVIENKWDYSYYEPVKSSSPFFYVCTAPIQYNVSFIYDTAFIVTKCWLELKDINAKKVLFLRLGFSTVASAKIRRSEWDGPSSLLSRKPIGFNSSNLQSAMTVLSKEELNSALYPDGPPVPVRTGKMLKYVDTVESTRGPEDYPGYWVVTGAKLCIENGKILVKAKYSLLSILSEDDNLNIIS</sequence>
<feature type="domain" description="MACPF" evidence="1">
    <location>
        <begin position="11"/>
        <end position="327"/>
    </location>
</feature>
<dbReference type="SMART" id="SM00457">
    <property type="entry name" value="MACPF"/>
    <property type="match status" value="1"/>
</dbReference>
<keyword evidence="3" id="KW-1185">Reference proteome</keyword>
<dbReference type="InterPro" id="IPR044663">
    <property type="entry name" value="CAD1/NSL1-like"/>
</dbReference>
<dbReference type="OMA" id="QGHSKWL"/>
<evidence type="ECO:0000313" key="3">
    <source>
        <dbReference type="Proteomes" id="UP000036987"/>
    </source>
</evidence>
<dbReference type="Pfam" id="PF01823">
    <property type="entry name" value="MACPF"/>
    <property type="match status" value="1"/>
</dbReference>
<dbReference type="GO" id="GO:2000031">
    <property type="term" value="P:regulation of salicylic acid mediated signaling pathway"/>
    <property type="evidence" value="ECO:0007669"/>
    <property type="project" value="InterPro"/>
</dbReference>
<organism evidence="2 3">
    <name type="scientific">Zostera marina</name>
    <name type="common">Eelgrass</name>
    <dbReference type="NCBI Taxonomy" id="29655"/>
    <lineage>
        <taxon>Eukaryota</taxon>
        <taxon>Viridiplantae</taxon>
        <taxon>Streptophyta</taxon>
        <taxon>Embryophyta</taxon>
        <taxon>Tracheophyta</taxon>
        <taxon>Spermatophyta</taxon>
        <taxon>Magnoliopsida</taxon>
        <taxon>Liliopsida</taxon>
        <taxon>Zosteraceae</taxon>
        <taxon>Zostera</taxon>
    </lineage>
</organism>
<proteinExistence type="predicted"/>
<dbReference type="Proteomes" id="UP000036987">
    <property type="component" value="Unassembled WGS sequence"/>
</dbReference>
<dbReference type="OrthoDB" id="1366754at2759"/>
<dbReference type="GO" id="GO:0009626">
    <property type="term" value="P:plant-type hypersensitive response"/>
    <property type="evidence" value="ECO:0000318"/>
    <property type="project" value="GO_Central"/>
</dbReference>
<comment type="caution">
    <text evidence="2">The sequence shown here is derived from an EMBL/GenBank/DDBJ whole genome shotgun (WGS) entry which is preliminary data.</text>
</comment>
<dbReference type="EMBL" id="LFYR01001077">
    <property type="protein sequence ID" value="KMZ65047.1"/>
    <property type="molecule type" value="Genomic_DNA"/>
</dbReference>
<dbReference type="PANTHER" id="PTHR33199">
    <property type="entry name" value="MACPF DOMAIN-CONTAINING PROTEIN CAD1"/>
    <property type="match status" value="1"/>
</dbReference>
<evidence type="ECO:0000259" key="1">
    <source>
        <dbReference type="PROSITE" id="PS51412"/>
    </source>
</evidence>
<dbReference type="PROSITE" id="PS51412">
    <property type="entry name" value="MACPF_2"/>
    <property type="match status" value="1"/>
</dbReference>
<dbReference type="PANTHER" id="PTHR33199:SF8">
    <property type="entry name" value="MACPF DOMAIN-CONTAINING PROTEIN NSL1"/>
    <property type="match status" value="1"/>
</dbReference>
<gene>
    <name evidence="2" type="ORF">ZOSMA_33G00780</name>
</gene>